<dbReference type="CDD" id="cd01060">
    <property type="entry name" value="Membrane-FADS-like"/>
    <property type="match status" value="1"/>
</dbReference>
<protein>
    <submittedName>
        <fullName evidence="3">Fatty acid desaturase</fullName>
    </submittedName>
</protein>
<accession>A0ABU1DFE3</accession>
<dbReference type="InterPro" id="IPR005804">
    <property type="entry name" value="FA_desaturase_dom"/>
</dbReference>
<proteinExistence type="predicted"/>
<feature type="transmembrane region" description="Helical" evidence="1">
    <location>
        <begin position="202"/>
        <end position="225"/>
    </location>
</feature>
<feature type="domain" description="Fatty acid desaturase" evidence="2">
    <location>
        <begin position="63"/>
        <end position="322"/>
    </location>
</feature>
<evidence type="ECO:0000313" key="4">
    <source>
        <dbReference type="Proteomes" id="UP001181622"/>
    </source>
</evidence>
<dbReference type="InterPro" id="IPR012171">
    <property type="entry name" value="Fatty_acid_desaturase"/>
</dbReference>
<reference evidence="3" key="1">
    <citation type="submission" date="2020-10" db="EMBL/GenBank/DDBJ databases">
        <authorList>
            <person name="Abbas A."/>
            <person name="Razzaq R."/>
            <person name="Waqas M."/>
            <person name="Abbas N."/>
            <person name="Nielsen T.K."/>
            <person name="Hansen L.H."/>
            <person name="Hussain S."/>
            <person name="Shahid M."/>
        </authorList>
    </citation>
    <scope>NUCLEOTIDE SEQUENCE</scope>
    <source>
        <strain evidence="3">S14</strain>
    </source>
</reference>
<dbReference type="EMBL" id="JADBEO010000016">
    <property type="protein sequence ID" value="MDR4306839.1"/>
    <property type="molecule type" value="Genomic_DNA"/>
</dbReference>
<keyword evidence="4" id="KW-1185">Reference proteome</keyword>
<feature type="transmembrane region" description="Helical" evidence="1">
    <location>
        <begin position="32"/>
        <end position="55"/>
    </location>
</feature>
<dbReference type="Proteomes" id="UP001181622">
    <property type="component" value="Unassembled WGS sequence"/>
</dbReference>
<dbReference type="PANTHER" id="PTHR19353">
    <property type="entry name" value="FATTY ACID DESATURASE 2"/>
    <property type="match status" value="1"/>
</dbReference>
<keyword evidence="1" id="KW-0812">Transmembrane</keyword>
<feature type="transmembrane region" description="Helical" evidence="1">
    <location>
        <begin position="141"/>
        <end position="172"/>
    </location>
</feature>
<feature type="transmembrane region" description="Helical" evidence="1">
    <location>
        <begin position="62"/>
        <end position="80"/>
    </location>
</feature>
<evidence type="ECO:0000259" key="2">
    <source>
        <dbReference type="Pfam" id="PF00487"/>
    </source>
</evidence>
<keyword evidence="1" id="KW-1133">Transmembrane helix</keyword>
<evidence type="ECO:0000256" key="1">
    <source>
        <dbReference type="SAM" id="Phobius"/>
    </source>
</evidence>
<dbReference type="Pfam" id="PF00487">
    <property type="entry name" value="FA_desaturase"/>
    <property type="match status" value="1"/>
</dbReference>
<evidence type="ECO:0000313" key="3">
    <source>
        <dbReference type="EMBL" id="MDR4306839.1"/>
    </source>
</evidence>
<name>A0ABU1DFE3_9HYPH</name>
<organism evidence="3 4">
    <name type="scientific">Chelatococcus sambhunathii</name>
    <dbReference type="NCBI Taxonomy" id="363953"/>
    <lineage>
        <taxon>Bacteria</taxon>
        <taxon>Pseudomonadati</taxon>
        <taxon>Pseudomonadota</taxon>
        <taxon>Alphaproteobacteria</taxon>
        <taxon>Hyphomicrobiales</taxon>
        <taxon>Chelatococcaceae</taxon>
        <taxon>Chelatococcus</taxon>
    </lineage>
</organism>
<dbReference type="RefSeq" id="WP_309391076.1">
    <property type="nucleotide sequence ID" value="NZ_JADBEO010000016.1"/>
</dbReference>
<sequence>MDAVTAASPTREPNLTALAFKLCADLMTARPAIYWADLIATSLVAYAGFAGAVLLPGLALKAAAFVVSALAFYRGVSFLHEVTHLRDADVPGFRFGYNALIGVPFLVPSLMYEGVHNLHHAKTRYGTVGDPEYLPLAHQTLWHVVAFVVVSALAPIGLLIRFAVLTPIAAIVPPFRRVVVERFSALSINPLFRREMPPASQVRLWLTLEALCSVWAITLVTLTILGVISSTVFWTGLALGSAVALVNQIRTVAAHHWENEGEEMTPTEQFLDTVNVPPPATLPMLWAPVGLRYHALHHLLPRLPYHNLGKAHARLMAQLPETARYGEGNSRGFWEVMARLTGFIRTKRARPEIVPGE</sequence>
<comment type="caution">
    <text evidence="3">The sequence shown here is derived from an EMBL/GenBank/DDBJ whole genome shotgun (WGS) entry which is preliminary data.</text>
</comment>
<keyword evidence="1" id="KW-0472">Membrane</keyword>
<gene>
    <name evidence="3" type="ORF">IHQ68_09435</name>
</gene>
<dbReference type="PANTHER" id="PTHR19353:SF19">
    <property type="entry name" value="DELTA(5) FATTY ACID DESATURASE C-RELATED"/>
    <property type="match status" value="1"/>
</dbReference>